<gene>
    <name evidence="1" type="ORF">HNQ86_001706</name>
</gene>
<protein>
    <submittedName>
        <fullName evidence="1">Uncharacterized protein</fullName>
    </submittedName>
</protein>
<dbReference type="Proteomes" id="UP000560000">
    <property type="component" value="Unassembled WGS sequence"/>
</dbReference>
<name>A0A841KNX5_9GAMM</name>
<dbReference type="EMBL" id="JACHET010000001">
    <property type="protein sequence ID" value="MBB6184361.1"/>
    <property type="molecule type" value="Genomic_DNA"/>
</dbReference>
<reference evidence="1 2" key="1">
    <citation type="submission" date="2020-08" db="EMBL/GenBank/DDBJ databases">
        <title>Genomic Encyclopedia of Type Strains, Phase IV (KMG-IV): sequencing the most valuable type-strain genomes for metagenomic binning, comparative biology and taxonomic classification.</title>
        <authorList>
            <person name="Goeker M."/>
        </authorList>
    </citation>
    <scope>NUCLEOTIDE SEQUENCE [LARGE SCALE GENOMIC DNA]</scope>
    <source>
        <strain evidence="1 2">DSM 107085</strain>
    </source>
</reference>
<accession>A0A841KNX5</accession>
<proteinExistence type="predicted"/>
<evidence type="ECO:0000313" key="1">
    <source>
        <dbReference type="EMBL" id="MBB6184361.1"/>
    </source>
</evidence>
<evidence type="ECO:0000313" key="2">
    <source>
        <dbReference type="Proteomes" id="UP000560000"/>
    </source>
</evidence>
<sequence>MQAAHMDFVHAPALQRVFAAQRAIHGAPSAES</sequence>
<comment type="caution">
    <text evidence="1">The sequence shown here is derived from an EMBL/GenBank/DDBJ whole genome shotgun (WGS) entry which is preliminary data.</text>
</comment>
<dbReference type="AlphaFoldDB" id="A0A841KNX5"/>
<organism evidence="1 2">
    <name type="scientific">Oleiagrimonas soli</name>
    <dbReference type="NCBI Taxonomy" id="1543381"/>
    <lineage>
        <taxon>Bacteria</taxon>
        <taxon>Pseudomonadati</taxon>
        <taxon>Pseudomonadota</taxon>
        <taxon>Gammaproteobacteria</taxon>
        <taxon>Lysobacterales</taxon>
        <taxon>Rhodanobacteraceae</taxon>
        <taxon>Oleiagrimonas</taxon>
    </lineage>
</organism>